<dbReference type="VEuPathDB" id="FungiDB:PV08_09114"/>
<feature type="region of interest" description="Disordered" evidence="1">
    <location>
        <begin position="30"/>
        <end position="79"/>
    </location>
</feature>
<sequence>MSTPAQLAAEMEALLAYETSSNDEFYECNSDAEGAEGAAGAAAQEDAPEALDGAQPSEEAAEAQEQGHAIPFAVPPREEAVEQGPVIPFALPPSGQGLVDMAFVFIDEVVSMSTAKSIKSI</sequence>
<feature type="compositionally biased region" description="Low complexity" evidence="1">
    <location>
        <begin position="54"/>
        <end position="66"/>
    </location>
</feature>
<evidence type="ECO:0000313" key="2">
    <source>
        <dbReference type="EMBL" id="KIW11841.1"/>
    </source>
</evidence>
<organism evidence="2 3">
    <name type="scientific">Exophiala spinifera</name>
    <dbReference type="NCBI Taxonomy" id="91928"/>
    <lineage>
        <taxon>Eukaryota</taxon>
        <taxon>Fungi</taxon>
        <taxon>Dikarya</taxon>
        <taxon>Ascomycota</taxon>
        <taxon>Pezizomycotina</taxon>
        <taxon>Eurotiomycetes</taxon>
        <taxon>Chaetothyriomycetidae</taxon>
        <taxon>Chaetothyriales</taxon>
        <taxon>Herpotrichiellaceae</taxon>
        <taxon>Exophiala</taxon>
    </lineage>
</organism>
<keyword evidence="3" id="KW-1185">Reference proteome</keyword>
<evidence type="ECO:0000313" key="3">
    <source>
        <dbReference type="Proteomes" id="UP000053328"/>
    </source>
</evidence>
<reference evidence="2 3" key="1">
    <citation type="submission" date="2015-01" db="EMBL/GenBank/DDBJ databases">
        <title>The Genome Sequence of Exophiala spinifera CBS89968.</title>
        <authorList>
            <consortium name="The Broad Institute Genomics Platform"/>
            <person name="Cuomo C."/>
            <person name="de Hoog S."/>
            <person name="Gorbushina A."/>
            <person name="Stielow B."/>
            <person name="Teixiera M."/>
            <person name="Abouelleil A."/>
            <person name="Chapman S.B."/>
            <person name="Priest M."/>
            <person name="Young S.K."/>
            <person name="Wortman J."/>
            <person name="Nusbaum C."/>
            <person name="Birren B."/>
        </authorList>
    </citation>
    <scope>NUCLEOTIDE SEQUENCE [LARGE SCALE GENOMIC DNA]</scope>
    <source>
        <strain evidence="2 3">CBS 89968</strain>
    </source>
</reference>
<dbReference type="RefSeq" id="XP_016232057.1">
    <property type="nucleotide sequence ID" value="XM_016383434.1"/>
</dbReference>
<accession>A0A0D1YA64</accession>
<evidence type="ECO:0000256" key="1">
    <source>
        <dbReference type="SAM" id="MobiDB-lite"/>
    </source>
</evidence>
<feature type="compositionally biased region" description="Low complexity" evidence="1">
    <location>
        <begin position="35"/>
        <end position="45"/>
    </location>
</feature>
<gene>
    <name evidence="2" type="ORF">PV08_09114</name>
</gene>
<name>A0A0D1YA64_9EURO</name>
<dbReference type="Proteomes" id="UP000053328">
    <property type="component" value="Unassembled WGS sequence"/>
</dbReference>
<protein>
    <submittedName>
        <fullName evidence="2">Uncharacterized protein</fullName>
    </submittedName>
</protein>
<dbReference type="EMBL" id="KN847498">
    <property type="protein sequence ID" value="KIW11841.1"/>
    <property type="molecule type" value="Genomic_DNA"/>
</dbReference>
<proteinExistence type="predicted"/>
<dbReference type="HOGENOM" id="CLU_2038098_0_0_1"/>
<dbReference type="AlphaFoldDB" id="A0A0D1YA64"/>
<dbReference type="GeneID" id="27336197"/>